<name>A0A9P5NNW8_GYMJU</name>
<keyword evidence="1" id="KW-0175">Coiled coil</keyword>
<sequence>MSSPSHSDYDYDSETPSILEDASDFVRSALDVQKRFTAARRQLERVDELDIGGRNFLPSLDSSDEKYFRLMTKSHLWANKLRASLITVLQSTIPYVKRSDGSLSVKIEEVRVMTDKIMKNSDVDSDEFDESLADIEDELQYLQRQLLKKADLVKSNSGSRSRKMDIVNDCKKKMKALIEALDAFSEDIEWFDTCSSKIKNETGPLNAYLRNNPSITERVLVRRLTSLETPYLHAVKALDLYILKTDDNEDRDY</sequence>
<proteinExistence type="predicted"/>
<keyword evidence="3" id="KW-1185">Reference proteome</keyword>
<gene>
    <name evidence="2" type="ORF">CPB84DRAFT_1774162</name>
</gene>
<evidence type="ECO:0000313" key="3">
    <source>
        <dbReference type="Proteomes" id="UP000724874"/>
    </source>
</evidence>
<reference evidence="2" key="1">
    <citation type="submission" date="2020-11" db="EMBL/GenBank/DDBJ databases">
        <authorList>
            <consortium name="DOE Joint Genome Institute"/>
            <person name="Ahrendt S."/>
            <person name="Riley R."/>
            <person name="Andreopoulos W."/>
            <person name="LaButti K."/>
            <person name="Pangilinan J."/>
            <person name="Ruiz-duenas F.J."/>
            <person name="Barrasa J.M."/>
            <person name="Sanchez-Garcia M."/>
            <person name="Camarero S."/>
            <person name="Miyauchi S."/>
            <person name="Serrano A."/>
            <person name="Linde D."/>
            <person name="Babiker R."/>
            <person name="Drula E."/>
            <person name="Ayuso-Fernandez I."/>
            <person name="Pacheco R."/>
            <person name="Padilla G."/>
            <person name="Ferreira P."/>
            <person name="Barriuso J."/>
            <person name="Kellner H."/>
            <person name="Castanera R."/>
            <person name="Alfaro M."/>
            <person name="Ramirez L."/>
            <person name="Pisabarro A.G."/>
            <person name="Kuo A."/>
            <person name="Tritt A."/>
            <person name="Lipzen A."/>
            <person name="He G."/>
            <person name="Yan M."/>
            <person name="Ng V."/>
            <person name="Cullen D."/>
            <person name="Martin F."/>
            <person name="Rosso M.-N."/>
            <person name="Henrissat B."/>
            <person name="Hibbett D."/>
            <person name="Martinez A.T."/>
            <person name="Grigoriev I.V."/>
        </authorList>
    </citation>
    <scope>NUCLEOTIDE SEQUENCE</scope>
    <source>
        <strain evidence="2">AH 44721</strain>
    </source>
</reference>
<evidence type="ECO:0000313" key="2">
    <source>
        <dbReference type="EMBL" id="KAF8903446.1"/>
    </source>
</evidence>
<feature type="coiled-coil region" evidence="1">
    <location>
        <begin position="125"/>
        <end position="187"/>
    </location>
</feature>
<evidence type="ECO:0000256" key="1">
    <source>
        <dbReference type="SAM" id="Coils"/>
    </source>
</evidence>
<dbReference type="AlphaFoldDB" id="A0A9P5NNW8"/>
<comment type="caution">
    <text evidence="2">The sequence shown here is derived from an EMBL/GenBank/DDBJ whole genome shotgun (WGS) entry which is preliminary data.</text>
</comment>
<accession>A0A9P5NNW8</accession>
<protein>
    <submittedName>
        <fullName evidence="2">Uncharacterized protein</fullName>
    </submittedName>
</protein>
<organism evidence="2 3">
    <name type="scientific">Gymnopilus junonius</name>
    <name type="common">Spectacular rustgill mushroom</name>
    <name type="synonym">Gymnopilus spectabilis subsp. junonius</name>
    <dbReference type="NCBI Taxonomy" id="109634"/>
    <lineage>
        <taxon>Eukaryota</taxon>
        <taxon>Fungi</taxon>
        <taxon>Dikarya</taxon>
        <taxon>Basidiomycota</taxon>
        <taxon>Agaricomycotina</taxon>
        <taxon>Agaricomycetes</taxon>
        <taxon>Agaricomycetidae</taxon>
        <taxon>Agaricales</taxon>
        <taxon>Agaricineae</taxon>
        <taxon>Hymenogastraceae</taxon>
        <taxon>Gymnopilus</taxon>
    </lineage>
</organism>
<dbReference type="Proteomes" id="UP000724874">
    <property type="component" value="Unassembled WGS sequence"/>
</dbReference>
<dbReference type="EMBL" id="JADNYJ010000030">
    <property type="protein sequence ID" value="KAF8903446.1"/>
    <property type="molecule type" value="Genomic_DNA"/>
</dbReference>